<accession>A0A7G1H1J8</accession>
<dbReference type="AlphaFoldDB" id="A0A7G1H1J8"/>
<dbReference type="Pfam" id="PF09699">
    <property type="entry name" value="Paired_CXXCH_1"/>
    <property type="match status" value="1"/>
</dbReference>
<dbReference type="Proteomes" id="UP000516360">
    <property type="component" value="Chromosome"/>
</dbReference>
<evidence type="ECO:0000313" key="3">
    <source>
        <dbReference type="Proteomes" id="UP000516360"/>
    </source>
</evidence>
<evidence type="ECO:0000259" key="1">
    <source>
        <dbReference type="Pfam" id="PF09699"/>
    </source>
</evidence>
<dbReference type="SUPFAM" id="SSF48695">
    <property type="entry name" value="Multiheme cytochromes"/>
    <property type="match status" value="1"/>
</dbReference>
<sequence length="139" mass="14887">MQPGPYSLACLTCHDDVGASSAVNYTDTHTLRTDVNSSSPSVSNCSKCHAGGSGPSGLNPHFTIGPDLRDDHPVSMPYPTNLSEFFNIPPDVMNGWADVKLYNGKVECGSCHDPHDTTKGMFLRKSNTGSALCTTCHRK</sequence>
<organism evidence="2 3">
    <name type="scientific">Dissulfurispira thermophila</name>
    <dbReference type="NCBI Taxonomy" id="2715679"/>
    <lineage>
        <taxon>Bacteria</taxon>
        <taxon>Pseudomonadati</taxon>
        <taxon>Nitrospirota</taxon>
        <taxon>Thermodesulfovibrionia</taxon>
        <taxon>Thermodesulfovibrionales</taxon>
        <taxon>Dissulfurispiraceae</taxon>
        <taxon>Dissulfurispira</taxon>
    </lineage>
</organism>
<dbReference type="InterPro" id="IPR036280">
    <property type="entry name" value="Multihaem_cyt_sf"/>
</dbReference>
<keyword evidence="3" id="KW-1185">Reference proteome</keyword>
<dbReference type="EMBL" id="AP022873">
    <property type="protein sequence ID" value="BCB96023.1"/>
    <property type="molecule type" value="Genomic_DNA"/>
</dbReference>
<dbReference type="Gene3D" id="1.10.720.180">
    <property type="match status" value="1"/>
</dbReference>
<protein>
    <recommendedName>
        <fullName evidence="1">Doubled CXXCH motif domain-containing protein</fullName>
    </recommendedName>
</protein>
<proteinExistence type="predicted"/>
<gene>
    <name evidence="2" type="ORF">JZK55_09450</name>
</gene>
<dbReference type="KEGG" id="dtp:JZK55_09450"/>
<feature type="domain" description="Doubled CXXCH motif" evidence="1">
    <location>
        <begin position="107"/>
        <end position="138"/>
    </location>
</feature>
<evidence type="ECO:0000313" key="2">
    <source>
        <dbReference type="EMBL" id="BCB96023.1"/>
    </source>
</evidence>
<reference evidence="2 3" key="1">
    <citation type="submission" date="2020-03" db="EMBL/GenBank/DDBJ databases">
        <title>Complete genome sequences of two sulfur-disproportionating bacterial strains T55J and Mzg5.</title>
        <authorList>
            <person name="Umezawa K."/>
            <person name="Kojima H."/>
            <person name="Kato Y."/>
            <person name="Fukui M."/>
        </authorList>
    </citation>
    <scope>NUCLEOTIDE SEQUENCE [LARGE SCALE GENOMIC DNA]</scope>
    <source>
        <strain evidence="2 3">T55J</strain>
    </source>
</reference>
<dbReference type="InterPro" id="IPR010177">
    <property type="entry name" value="Paired_CXXCH_1"/>
</dbReference>
<name>A0A7G1H1J8_9BACT</name>
<dbReference type="NCBIfam" id="TIGR01905">
    <property type="entry name" value="paired_CXXCH_1"/>
    <property type="match status" value="1"/>
</dbReference>